<dbReference type="Pfam" id="PF05699">
    <property type="entry name" value="Dimer_Tnp_hAT"/>
    <property type="match status" value="1"/>
</dbReference>
<keyword evidence="5" id="KW-1185">Reference proteome</keyword>
<evidence type="ECO:0000313" key="5">
    <source>
        <dbReference type="Proteomes" id="UP000824469"/>
    </source>
</evidence>
<comment type="caution">
    <text evidence="4">The sequence shown here is derived from an EMBL/GenBank/DDBJ whole genome shotgun (WGS) entry which is preliminary data.</text>
</comment>
<evidence type="ECO:0000256" key="1">
    <source>
        <dbReference type="SAM" id="MobiDB-lite"/>
    </source>
</evidence>
<evidence type="ECO:0000313" key="4">
    <source>
        <dbReference type="EMBL" id="KAH9293455.1"/>
    </source>
</evidence>
<sequence length="739" mass="83476">MSSSEGSEGEEIQLAMQHRGRTRNRVSSGSESVAPTVGSNNPFDCPSQLLKIYAKGPFNAKKPLSQFVTAIDKEKKKNSGGSRVWLCHICNKEFRGSYTRVYSHLLGITGQGVRGCERISLAEKTEVTRLHMEGETTKKGMPLETTHNTQVPTQCVDVESQRGGDYAKGKRKTSTVTGMFNVQSREVADSSIAKFFFANAIPFHVSRSPFFKQMFKDVIVVGSSYVPPGEHKLRTSLLDKEYSKVSVVMEEMRQTWIRVGCSIIMDGWTDIKHRPLINIIVTCPVGPYFLRAIDCTGKRKDATFQFQILKDAIEEIGPSNVVQVVTDSARVCKLAGMMVEGAYKHIFWTPCCVHALNNALKDIGKIDWVKAVVAEARHIQMFICNHHTSLALFRSFSRKEFLKPVDTRYASYFILLERMLEVQEALQLMMVNQEWGRWPEANTSEGKGVKQKILDDDWWTTVRYVCSFISPVVGVIRYVDTDSPSLGEIYETFDSMLGQMKQAIHSRDPTLGFYEEHIRPIVTRRWNTMNTPLHMAAYALNPKWYAARPGRVPPSDDEEVKEGLMKAFRKMYTDEESTLLRTQWLSFVNLRGPTFSKPEARTDRATLAQVDPIGWWTWHGKDAPDLRILATRLLSQVASSSAAERNWSTYGLIHTVKRNHLTSRRAEKLVAVHSALRLQDRQTPEYRQTPATRWDVDPEDASQIDEEAQVGLVGVPLDEAAPHSSSDSDSESDFDATLA</sequence>
<protein>
    <submittedName>
        <fullName evidence="4">Uncharacterized protein</fullName>
    </submittedName>
</protein>
<dbReference type="AlphaFoldDB" id="A0AA38F926"/>
<dbReference type="InterPro" id="IPR007021">
    <property type="entry name" value="DUF659"/>
</dbReference>
<evidence type="ECO:0000259" key="2">
    <source>
        <dbReference type="Pfam" id="PF04937"/>
    </source>
</evidence>
<feature type="compositionally biased region" description="Acidic residues" evidence="1">
    <location>
        <begin position="697"/>
        <end position="708"/>
    </location>
</feature>
<dbReference type="InterPro" id="IPR012337">
    <property type="entry name" value="RNaseH-like_sf"/>
</dbReference>
<feature type="non-terminal residue" evidence="4">
    <location>
        <position position="1"/>
    </location>
</feature>
<evidence type="ECO:0000259" key="3">
    <source>
        <dbReference type="Pfam" id="PF05699"/>
    </source>
</evidence>
<dbReference type="GO" id="GO:0046983">
    <property type="term" value="F:protein dimerization activity"/>
    <property type="evidence" value="ECO:0007669"/>
    <property type="project" value="InterPro"/>
</dbReference>
<dbReference type="Proteomes" id="UP000824469">
    <property type="component" value="Unassembled WGS sequence"/>
</dbReference>
<reference evidence="4 5" key="1">
    <citation type="journal article" date="2021" name="Nat. Plants">
        <title>The Taxus genome provides insights into paclitaxel biosynthesis.</title>
        <authorList>
            <person name="Xiong X."/>
            <person name="Gou J."/>
            <person name="Liao Q."/>
            <person name="Li Y."/>
            <person name="Zhou Q."/>
            <person name="Bi G."/>
            <person name="Li C."/>
            <person name="Du R."/>
            <person name="Wang X."/>
            <person name="Sun T."/>
            <person name="Guo L."/>
            <person name="Liang H."/>
            <person name="Lu P."/>
            <person name="Wu Y."/>
            <person name="Zhang Z."/>
            <person name="Ro D.K."/>
            <person name="Shang Y."/>
            <person name="Huang S."/>
            <person name="Yan J."/>
        </authorList>
    </citation>
    <scope>NUCLEOTIDE SEQUENCE [LARGE SCALE GENOMIC DNA]</scope>
    <source>
        <strain evidence="4">Ta-2019</strain>
    </source>
</reference>
<dbReference type="PANTHER" id="PTHR32166:SF81">
    <property type="entry name" value="OS06G0658400 PROTEIN"/>
    <property type="match status" value="1"/>
</dbReference>
<proteinExistence type="predicted"/>
<dbReference type="SUPFAM" id="SSF53098">
    <property type="entry name" value="Ribonuclease H-like"/>
    <property type="match status" value="1"/>
</dbReference>
<feature type="domain" description="HAT C-terminal dimerisation" evidence="3">
    <location>
        <begin position="608"/>
        <end position="675"/>
    </location>
</feature>
<feature type="region of interest" description="Disordered" evidence="1">
    <location>
        <begin position="1"/>
        <end position="38"/>
    </location>
</feature>
<accession>A0AA38F926</accession>
<dbReference type="InterPro" id="IPR008906">
    <property type="entry name" value="HATC_C_dom"/>
</dbReference>
<feature type="region of interest" description="Disordered" evidence="1">
    <location>
        <begin position="681"/>
        <end position="739"/>
    </location>
</feature>
<feature type="domain" description="DUF659" evidence="2">
    <location>
        <begin position="228"/>
        <end position="379"/>
    </location>
</feature>
<dbReference type="OMA" id="SHEWISE"/>
<organism evidence="4 5">
    <name type="scientific">Taxus chinensis</name>
    <name type="common">Chinese yew</name>
    <name type="synonym">Taxus wallichiana var. chinensis</name>
    <dbReference type="NCBI Taxonomy" id="29808"/>
    <lineage>
        <taxon>Eukaryota</taxon>
        <taxon>Viridiplantae</taxon>
        <taxon>Streptophyta</taxon>
        <taxon>Embryophyta</taxon>
        <taxon>Tracheophyta</taxon>
        <taxon>Spermatophyta</taxon>
        <taxon>Pinopsida</taxon>
        <taxon>Pinidae</taxon>
        <taxon>Conifers II</taxon>
        <taxon>Cupressales</taxon>
        <taxon>Taxaceae</taxon>
        <taxon>Taxus</taxon>
    </lineage>
</organism>
<name>A0AA38F926_TAXCH</name>
<feature type="compositionally biased region" description="Polar residues" evidence="1">
    <location>
        <begin position="25"/>
        <end position="38"/>
    </location>
</feature>
<dbReference type="PANTHER" id="PTHR32166">
    <property type="entry name" value="OSJNBA0013A04.12 PROTEIN"/>
    <property type="match status" value="1"/>
</dbReference>
<dbReference type="EMBL" id="JAHRHJ020001121">
    <property type="protein sequence ID" value="KAH9293455.1"/>
    <property type="molecule type" value="Genomic_DNA"/>
</dbReference>
<dbReference type="Pfam" id="PF04937">
    <property type="entry name" value="DUF659"/>
    <property type="match status" value="1"/>
</dbReference>
<feature type="compositionally biased region" description="Acidic residues" evidence="1">
    <location>
        <begin position="728"/>
        <end position="739"/>
    </location>
</feature>
<gene>
    <name evidence="4" type="ORF">KI387_041340</name>
</gene>